<sequence>MEYYNGFVFYLDENNPKWKEYYNNLGKKTFGVYSVAQYFTKKLKELADDKLDKVFNIESSYINQLSDNSLHLSEKAISNWKDIYSDLLQQGDVCVIAIPGYLWKGTPQTSYSFMTKVARKEVTLSDVLTIPEYAELVEKLFILRFGKKPQDCTTDTVEFFIPALQCAISEHFVMSDAKSSRQTANVNTLQAPEQPVIKEEKTCRCDKDLTVEDIKFLFNASSDVNLKSFINAFNEFYKSFNLTTCLRRAHFFAQVRKEIGNDLSIKRENMNYRADVLKSGDPFTYFLNHQDEAELYGRVDGKGGHKANQEAIANRVYANKYGNGNIESGDGWRYRGGGILQVTFKDQYEEINTTIKKVHPAFKTKITPENISNIREAVISAMAYWYNHNLNAKADAGNTESAVDTITSVINKKTDSYAERKQYFKKIKNKWIDKKCAVLHK</sequence>
<dbReference type="Gene3D" id="1.10.530.10">
    <property type="match status" value="1"/>
</dbReference>
<protein>
    <recommendedName>
        <fullName evidence="3">Glycoside hydrolase family 19</fullName>
    </recommendedName>
</protein>
<dbReference type="OrthoDB" id="961266at2"/>
<keyword evidence="2" id="KW-1185">Reference proteome</keyword>
<dbReference type="Proteomes" id="UP000006852">
    <property type="component" value="Plasmid pTRESU01"/>
</dbReference>
<name>F2NYH9_TRES6</name>
<evidence type="ECO:0000313" key="1">
    <source>
        <dbReference type="EMBL" id="AEB15478.1"/>
    </source>
</evidence>
<dbReference type="EMBL" id="CP002632">
    <property type="protein sequence ID" value="AEB15478.1"/>
    <property type="molecule type" value="Genomic_DNA"/>
</dbReference>
<dbReference type="KEGG" id="tsu:Tresu_2617"/>
<dbReference type="AlphaFoldDB" id="F2NYH9"/>
<reference evidence="2" key="1">
    <citation type="submission" date="2011-04" db="EMBL/GenBank/DDBJ databases">
        <title>The complete genome of plasmid of Treponema succinifaciens DSM 2489.</title>
        <authorList>
            <person name="Lucas S."/>
            <person name="Copeland A."/>
            <person name="Lapidus A."/>
            <person name="Bruce D."/>
            <person name="Goodwin L."/>
            <person name="Pitluck S."/>
            <person name="Peters L."/>
            <person name="Kyrpides N."/>
            <person name="Mavromatis K."/>
            <person name="Ivanova N."/>
            <person name="Ovchinnikova G."/>
            <person name="Teshima H."/>
            <person name="Detter J.C."/>
            <person name="Tapia R."/>
            <person name="Han C."/>
            <person name="Land M."/>
            <person name="Hauser L."/>
            <person name="Markowitz V."/>
            <person name="Cheng J.-F."/>
            <person name="Hugenholtz P."/>
            <person name="Woyke T."/>
            <person name="Wu D."/>
            <person name="Gronow S."/>
            <person name="Wellnitz S."/>
            <person name="Brambilla E."/>
            <person name="Klenk H.-P."/>
            <person name="Eisen J.A."/>
        </authorList>
    </citation>
    <scope>NUCLEOTIDE SEQUENCE [LARGE SCALE GENOMIC DNA]</scope>
    <source>
        <strain evidence="2">ATCC 33096 / DSM 2489 / 6091</strain>
        <plasmid evidence="2">Plasmid pTRESU01</plasmid>
    </source>
</reference>
<geneLocation type="plasmid" evidence="1 2">
    <name>pTRESU01</name>
</geneLocation>
<dbReference type="SUPFAM" id="SSF53955">
    <property type="entry name" value="Lysozyme-like"/>
    <property type="match status" value="1"/>
</dbReference>
<organism evidence="1 2">
    <name type="scientific">Treponema succinifaciens (strain ATCC 33096 / DSM 2489 / 6091)</name>
    <dbReference type="NCBI Taxonomy" id="869209"/>
    <lineage>
        <taxon>Bacteria</taxon>
        <taxon>Pseudomonadati</taxon>
        <taxon>Spirochaetota</taxon>
        <taxon>Spirochaetia</taxon>
        <taxon>Spirochaetales</taxon>
        <taxon>Treponemataceae</taxon>
        <taxon>Treponema</taxon>
    </lineage>
</organism>
<keyword evidence="1" id="KW-0614">Plasmid</keyword>
<dbReference type="RefSeq" id="WP_013702727.1">
    <property type="nucleotide sequence ID" value="NC_015386.1"/>
</dbReference>
<gene>
    <name evidence="1" type="ordered locus">Tresu_2617</name>
</gene>
<dbReference type="eggNOG" id="COG3179">
    <property type="taxonomic scope" value="Bacteria"/>
</dbReference>
<dbReference type="PANTHER" id="PTHR34408">
    <property type="entry name" value="FAMILY PROTEIN, PUTATIVE-RELATED"/>
    <property type="match status" value="1"/>
</dbReference>
<evidence type="ECO:0000313" key="2">
    <source>
        <dbReference type="Proteomes" id="UP000006852"/>
    </source>
</evidence>
<dbReference type="InterPro" id="IPR052354">
    <property type="entry name" value="Cell_Wall_Dynamics_Protein"/>
</dbReference>
<accession>F2NYH9</accession>
<dbReference type="GeneID" id="302999720"/>
<dbReference type="HOGENOM" id="CLU_621018_0_0_12"/>
<dbReference type="InterPro" id="IPR023346">
    <property type="entry name" value="Lysozyme-like_dom_sf"/>
</dbReference>
<evidence type="ECO:0008006" key="3">
    <source>
        <dbReference type="Google" id="ProtNLM"/>
    </source>
</evidence>
<proteinExistence type="predicted"/>